<dbReference type="Proteomes" id="UP000593737">
    <property type="component" value="Chromosome"/>
</dbReference>
<dbReference type="AlphaFoldDB" id="A0A7S8FGM6"/>
<reference evidence="1 2" key="1">
    <citation type="journal article" date="2020" name="ISME J.">
        <title>Enrichment and physiological characterization of a novel comammox Nitrospira indicates ammonium inhibition of complete nitrification.</title>
        <authorList>
            <person name="Sakoula D."/>
            <person name="Koch H."/>
            <person name="Frank J."/>
            <person name="Jetten M.S.M."/>
            <person name="van Kessel M.A.H.J."/>
            <person name="Lucker S."/>
        </authorList>
    </citation>
    <scope>NUCLEOTIDE SEQUENCE [LARGE SCALE GENOMIC DNA]</scope>
    <source>
        <strain evidence="1">Comreactor17</strain>
    </source>
</reference>
<organism evidence="1 2">
    <name type="scientific">Candidatus Nitrospira kreftii</name>
    <dbReference type="NCBI Taxonomy" id="2652173"/>
    <lineage>
        <taxon>Bacteria</taxon>
        <taxon>Pseudomonadati</taxon>
        <taxon>Nitrospirota</taxon>
        <taxon>Nitrospiria</taxon>
        <taxon>Nitrospirales</taxon>
        <taxon>Nitrospiraceae</taxon>
        <taxon>Nitrospira</taxon>
    </lineage>
</organism>
<evidence type="ECO:0000313" key="2">
    <source>
        <dbReference type="Proteomes" id="UP000593737"/>
    </source>
</evidence>
<gene>
    <name evidence="1" type="ORF">Nkreftii_003211</name>
</gene>
<proteinExistence type="predicted"/>
<dbReference type="EMBL" id="CP047423">
    <property type="protein sequence ID" value="QPD05437.1"/>
    <property type="molecule type" value="Genomic_DNA"/>
</dbReference>
<protein>
    <submittedName>
        <fullName evidence="1">Uncharacterized protein</fullName>
    </submittedName>
</protein>
<name>A0A7S8FGM6_9BACT</name>
<evidence type="ECO:0000313" key="1">
    <source>
        <dbReference type="EMBL" id="QPD05437.1"/>
    </source>
</evidence>
<sequence length="96" mass="10381">MSRLNLEPLMTFSDGSFLAISTECSKEGEFSCAVYSVLETGDQTAFRNITNHLVSASTCLTAQEQAYSCAARLYPNAGESLKKPPYLIWHGPQGAG</sequence>
<dbReference type="KEGG" id="nkf:Nkreftii_003211"/>
<accession>A0A7S8FGM6</accession>